<organism evidence="2 3">
    <name type="scientific">Zymoseptoria tritici ST99CH_1A5</name>
    <dbReference type="NCBI Taxonomy" id="1276529"/>
    <lineage>
        <taxon>Eukaryota</taxon>
        <taxon>Fungi</taxon>
        <taxon>Dikarya</taxon>
        <taxon>Ascomycota</taxon>
        <taxon>Pezizomycotina</taxon>
        <taxon>Dothideomycetes</taxon>
        <taxon>Dothideomycetidae</taxon>
        <taxon>Mycosphaerellales</taxon>
        <taxon>Mycosphaerellaceae</taxon>
        <taxon>Zymoseptoria</taxon>
    </lineage>
</organism>
<evidence type="ECO:0000313" key="3">
    <source>
        <dbReference type="Proteomes" id="UP000215453"/>
    </source>
</evidence>
<name>A0A1Y6LD02_ZYMTR</name>
<evidence type="ECO:0000313" key="2">
    <source>
        <dbReference type="EMBL" id="SMY22313.1"/>
    </source>
</evidence>
<reference evidence="2 3" key="1">
    <citation type="submission" date="2016-10" db="EMBL/GenBank/DDBJ databases">
        <authorList>
            <person name="Varghese N."/>
        </authorList>
    </citation>
    <scope>NUCLEOTIDE SEQUENCE [LARGE SCALE GENOMIC DNA]</scope>
</reference>
<sequence length="329" mass="36307">MANSSEQTHTEIGPLYPIYEALRNAAQPVHPSSSARRLLWNLNGPLERAISVLPSETPTHGVNMPSEPLYDSATETRHPIAQEPVSTPKVSSVTVGVYQLEEWGSTWCDMHEGHADPPELEDGEWDGTDGWNIVKQDGELKDGEVTAWRVVKVADPAMARFVGGGAEFKIVEFEDGETDVELLGCCGEEPPGGEDYHVLVVPSREEDGGQGFTELLAAKAVMLWEWEPLPDDTELMVELTWFERLGIGTAVAPESAFQAHQDAIEAREQWEQEDLVREADRPSLNGWVADAEEWRTILSRCLHSRSAGRKRSFKTNARASAPRRSGPGG</sequence>
<accession>A0A1Y6LD02</accession>
<proteinExistence type="predicted"/>
<gene>
    <name evidence="2" type="ORF">ZT1A5_G3752</name>
</gene>
<dbReference type="EMBL" id="LT882678">
    <property type="protein sequence ID" value="SMY22313.1"/>
    <property type="molecule type" value="Genomic_DNA"/>
</dbReference>
<dbReference type="AlphaFoldDB" id="A0A1Y6LD02"/>
<dbReference type="Proteomes" id="UP000215453">
    <property type="component" value="Chromosome 3"/>
</dbReference>
<protein>
    <submittedName>
        <fullName evidence="2">Uncharacterized protein</fullName>
    </submittedName>
</protein>
<evidence type="ECO:0000256" key="1">
    <source>
        <dbReference type="SAM" id="MobiDB-lite"/>
    </source>
</evidence>
<feature type="region of interest" description="Disordered" evidence="1">
    <location>
        <begin position="304"/>
        <end position="329"/>
    </location>
</feature>
<feature type="compositionally biased region" description="Basic residues" evidence="1">
    <location>
        <begin position="304"/>
        <end position="313"/>
    </location>
</feature>